<gene>
    <name evidence="2" type="ORF">DRW41_02150</name>
</gene>
<sequence length="271" mass="30559">MGGARKVELPFTTKYRGLAKIRKIELQIPNLFGFGKVNLEYRFPLSQEAIVYPDRLEVVNKMDLVSLKPGSQFTPYSLYEDTLSPAGTRDYTYSDGFHKIHWKASARTGKLQTKLFDQVSEKGIVICVNVADGYSVPANLEEMLESAADLAYFAYSKQIPVSLCMNMRNAGDVPFFYLPPGNGREQLQKIYEMLALANSFAPFPYDKMLSYMDRNLHMLPCLIHAGSMPGFTAAKLDEFKNRGIRLLVLKTIHDKAELSPFSPSMEGRRSS</sequence>
<dbReference type="PANTHER" id="PTHR34351:SF2">
    <property type="entry name" value="DUF58 DOMAIN-CONTAINING PROTEIN"/>
    <property type="match status" value="1"/>
</dbReference>
<dbReference type="PANTHER" id="PTHR34351">
    <property type="entry name" value="SLR1927 PROTEIN-RELATED"/>
    <property type="match status" value="1"/>
</dbReference>
<evidence type="ECO:0000259" key="1">
    <source>
        <dbReference type="Pfam" id="PF01882"/>
    </source>
</evidence>
<comment type="caution">
    <text evidence="2">The sequence shown here is derived from an EMBL/GenBank/DDBJ whole genome shotgun (WGS) entry which is preliminary data.</text>
</comment>
<dbReference type="Pfam" id="PF01882">
    <property type="entry name" value="DUF58"/>
    <property type="match status" value="1"/>
</dbReference>
<protein>
    <recommendedName>
        <fullName evidence="1">DUF58 domain-containing protein</fullName>
    </recommendedName>
</protein>
<name>A0A3D8GWZ9_9BACI</name>
<feature type="domain" description="DUF58" evidence="1">
    <location>
        <begin position="88"/>
        <end position="195"/>
    </location>
</feature>
<dbReference type="EMBL" id="QNQT01000001">
    <property type="protein sequence ID" value="RDU38963.1"/>
    <property type="molecule type" value="Genomic_DNA"/>
</dbReference>
<keyword evidence="3" id="KW-1185">Reference proteome</keyword>
<dbReference type="AlphaFoldDB" id="A0A3D8GWZ9"/>
<dbReference type="Proteomes" id="UP000257144">
    <property type="component" value="Unassembled WGS sequence"/>
</dbReference>
<reference evidence="2 3" key="1">
    <citation type="submission" date="2018-07" db="EMBL/GenBank/DDBJ databases">
        <title>Bacillus sp. YLB-04 draft genome sequence.</title>
        <authorList>
            <person name="Yu L."/>
            <person name="Tang X."/>
        </authorList>
    </citation>
    <scope>NUCLEOTIDE SEQUENCE [LARGE SCALE GENOMIC DNA]</scope>
    <source>
        <strain evidence="2 3">YLB-04</strain>
    </source>
</reference>
<organism evidence="2 3">
    <name type="scientific">Neobacillus piezotolerans</name>
    <dbReference type="NCBI Taxonomy" id="2259171"/>
    <lineage>
        <taxon>Bacteria</taxon>
        <taxon>Bacillati</taxon>
        <taxon>Bacillota</taxon>
        <taxon>Bacilli</taxon>
        <taxon>Bacillales</taxon>
        <taxon>Bacillaceae</taxon>
        <taxon>Neobacillus</taxon>
    </lineage>
</organism>
<accession>A0A3D8GWZ9</accession>
<evidence type="ECO:0000313" key="2">
    <source>
        <dbReference type="EMBL" id="RDU38963.1"/>
    </source>
</evidence>
<evidence type="ECO:0000313" key="3">
    <source>
        <dbReference type="Proteomes" id="UP000257144"/>
    </source>
</evidence>
<dbReference type="InterPro" id="IPR002881">
    <property type="entry name" value="DUF58"/>
</dbReference>
<proteinExistence type="predicted"/>